<reference evidence="2 3" key="1">
    <citation type="submission" date="2018-03" db="EMBL/GenBank/DDBJ databases">
        <title>Alkalicoccus saliphilus sp. nov., isolated from a mineral pool.</title>
        <authorList>
            <person name="Zhao B."/>
        </authorList>
    </citation>
    <scope>NUCLEOTIDE SEQUENCE [LARGE SCALE GENOMIC DNA]</scope>
    <source>
        <strain evidence="2 3">6AG</strain>
    </source>
</reference>
<gene>
    <name evidence="2" type="ORF">C6Y45_02920</name>
</gene>
<feature type="domain" description="DUF1883" evidence="1">
    <location>
        <begin position="5"/>
        <end position="76"/>
    </location>
</feature>
<dbReference type="Pfam" id="PF08980">
    <property type="entry name" value="DUF1883"/>
    <property type="match status" value="1"/>
</dbReference>
<accession>A0A2T4U992</accession>
<dbReference type="SUPFAM" id="SSF141099">
    <property type="entry name" value="Atu1913-like"/>
    <property type="match status" value="1"/>
</dbReference>
<dbReference type="AlphaFoldDB" id="A0A2T4U992"/>
<evidence type="ECO:0000259" key="1">
    <source>
        <dbReference type="Pfam" id="PF08980"/>
    </source>
</evidence>
<comment type="caution">
    <text evidence="2">The sequence shown here is derived from an EMBL/GenBank/DDBJ whole genome shotgun (WGS) entry which is preliminary data.</text>
</comment>
<proteinExistence type="predicted"/>
<protein>
    <recommendedName>
        <fullName evidence="1">DUF1883 domain-containing protein</fullName>
    </recommendedName>
</protein>
<dbReference type="InterPro" id="IPR015073">
    <property type="entry name" value="DUF1883"/>
</dbReference>
<dbReference type="InterPro" id="IPR036488">
    <property type="entry name" value="DUF1883-like_sf"/>
</dbReference>
<evidence type="ECO:0000313" key="2">
    <source>
        <dbReference type="EMBL" id="PTL39947.1"/>
    </source>
</evidence>
<name>A0A2T4U992_9BACI</name>
<dbReference type="Proteomes" id="UP000240509">
    <property type="component" value="Unassembled WGS sequence"/>
</dbReference>
<organism evidence="2 3">
    <name type="scientific">Alkalicoccus saliphilus</name>
    <dbReference type="NCBI Taxonomy" id="200989"/>
    <lineage>
        <taxon>Bacteria</taxon>
        <taxon>Bacillati</taxon>
        <taxon>Bacillota</taxon>
        <taxon>Bacilli</taxon>
        <taxon>Bacillales</taxon>
        <taxon>Bacillaceae</taxon>
        <taxon>Alkalicoccus</taxon>
    </lineage>
</organism>
<dbReference type="EMBL" id="PZJJ01000003">
    <property type="protein sequence ID" value="PTL39947.1"/>
    <property type="molecule type" value="Genomic_DNA"/>
</dbReference>
<evidence type="ECO:0000313" key="3">
    <source>
        <dbReference type="Proteomes" id="UP000240509"/>
    </source>
</evidence>
<sequence>MIMKYRYVERYLYKGQRVEVYLDGEAKVLMMDITNFRKYREEKPCDYYGGKVKISPAHLKVPHNGFWYIVVESPVKKETIHYTVSIY</sequence>
<keyword evidence="3" id="KW-1185">Reference proteome</keyword>
<dbReference type="Gene3D" id="4.10.1210.10">
    <property type="entry name" value="Atu1913-like"/>
    <property type="match status" value="1"/>
</dbReference>